<dbReference type="Proteomes" id="UP000070659">
    <property type="component" value="Unassembled WGS sequence"/>
</dbReference>
<evidence type="ECO:0000313" key="3">
    <source>
        <dbReference type="EMBL" id="KWX05992.1"/>
    </source>
</evidence>
<accession>A0A132N8X3</accession>
<protein>
    <submittedName>
        <fullName evidence="3">Uncharacterized protein</fullName>
    </submittedName>
</protein>
<gene>
    <name evidence="3" type="ORF">TH66_00320</name>
</gene>
<keyword evidence="1" id="KW-0175">Coiled coil</keyword>
<feature type="region of interest" description="Disordered" evidence="2">
    <location>
        <begin position="504"/>
        <end position="539"/>
    </location>
</feature>
<sequence>MSEPTDEVSQALADAVRTAVVAAGQLAELVLRYRAEQAWQAQRASEAEARRVAERLRAERNAAMPVLRQPWTERWWRTATPEQIGQVWQVAAGWAGAGDPYAQATLRHLREQIATRYGVQVPDVAVEPRGLVELLAAGRQETARTASHREGPEEFTESGPAYRYRVRDTRFPAAAPWEGTVQVPDGTPVEVVAANQLKAVHAQLESRHDGQPASLDTFLIEVFADVGADAEPLCVLTGDRVDAVLAEVADRHRRIVAGEETAAPEQLREALLAERWRVWEETQAAEAALAQALGDGADETSPEAARCRERLADARERLAQLNLRVRMVEADLRGEDGRLVAQVAALRQMLDEEWWATASPQEVGGVWEWVAQRRDGTAKTQADALLRAGIWRTYGVDIRGQASGEDVAAVVADAQAAAERAAGEADRRRHDAREEDAAAARAEDAATRLEDADEAPEVVEGQATLGRELRAAAAQDRAAAAALDQVADREAAAAVTVAAEGYPRTPSTRVAAAVRAGRRAGGRPRAATRQPAAERARGR</sequence>
<reference evidence="3 4" key="1">
    <citation type="submission" date="2015-02" db="EMBL/GenBank/DDBJ databases">
        <title>Physiological reanalysis, assessment of diazotrophy, and genome sequences of multiple isolates of Streptomyces thermoautotrophicus.</title>
        <authorList>
            <person name="MacKellar D.C."/>
            <person name="Lieber L."/>
            <person name="Norman J."/>
            <person name="Bolger A."/>
            <person name="Tobin C."/>
            <person name="Murray J.W."/>
            <person name="Prell J."/>
        </authorList>
    </citation>
    <scope>NUCLEOTIDE SEQUENCE [LARGE SCALE GENOMIC DNA]</scope>
    <source>
        <strain evidence="3 4">UBT1</strain>
    </source>
</reference>
<organism evidence="3 4">
    <name type="scientific">Carbonactinospora thermoautotrophica</name>
    <dbReference type="NCBI Taxonomy" id="1469144"/>
    <lineage>
        <taxon>Bacteria</taxon>
        <taxon>Bacillati</taxon>
        <taxon>Actinomycetota</taxon>
        <taxon>Actinomycetes</taxon>
        <taxon>Kitasatosporales</taxon>
        <taxon>Carbonactinosporaceae</taxon>
        <taxon>Carbonactinospora</taxon>
    </lineage>
</organism>
<evidence type="ECO:0000313" key="4">
    <source>
        <dbReference type="Proteomes" id="UP000070659"/>
    </source>
</evidence>
<name>A0A132N8X3_9ACTN</name>
<dbReference type="AlphaFoldDB" id="A0A132N8X3"/>
<evidence type="ECO:0000256" key="2">
    <source>
        <dbReference type="SAM" id="MobiDB-lite"/>
    </source>
</evidence>
<comment type="caution">
    <text evidence="3">The sequence shown here is derived from an EMBL/GenBank/DDBJ whole genome shotgun (WGS) entry which is preliminary data.</text>
</comment>
<evidence type="ECO:0000256" key="1">
    <source>
        <dbReference type="SAM" id="Coils"/>
    </source>
</evidence>
<dbReference type="RefSeq" id="WP_067067556.1">
    <property type="nucleotide sequence ID" value="NZ_JYIJ01000008.1"/>
</dbReference>
<proteinExistence type="predicted"/>
<dbReference type="PATRIC" id="fig|1469144.8.peg.1680"/>
<dbReference type="EMBL" id="JYIJ01000008">
    <property type="protein sequence ID" value="KWX05992.1"/>
    <property type="molecule type" value="Genomic_DNA"/>
</dbReference>
<feature type="compositionally biased region" description="Basic and acidic residues" evidence="2">
    <location>
        <begin position="421"/>
        <end position="450"/>
    </location>
</feature>
<feature type="region of interest" description="Disordered" evidence="2">
    <location>
        <begin position="421"/>
        <end position="455"/>
    </location>
</feature>
<feature type="coiled-coil region" evidence="1">
    <location>
        <begin position="304"/>
        <end position="331"/>
    </location>
</feature>